<protein>
    <submittedName>
        <fullName evidence="2">Uncharacterized protein</fullName>
    </submittedName>
</protein>
<dbReference type="AlphaFoldDB" id="A0A2Y8ZW39"/>
<evidence type="ECO:0000313" key="2">
    <source>
        <dbReference type="EMBL" id="SSA34479.1"/>
    </source>
</evidence>
<dbReference type="RefSeq" id="WP_109685101.1">
    <property type="nucleotide sequence ID" value="NZ_QGDN01000001.1"/>
</dbReference>
<keyword evidence="3" id="KW-1185">Reference proteome</keyword>
<proteinExistence type="predicted"/>
<reference evidence="3" key="1">
    <citation type="submission" date="2016-10" db="EMBL/GenBank/DDBJ databases">
        <authorList>
            <person name="Varghese N."/>
            <person name="Submissions S."/>
        </authorList>
    </citation>
    <scope>NUCLEOTIDE SEQUENCE [LARGE SCALE GENOMIC DNA]</scope>
    <source>
        <strain evidence="3">DSM 22951</strain>
    </source>
</reference>
<gene>
    <name evidence="2" type="ORF">SAMN04489750_1802</name>
</gene>
<organism evidence="2 3">
    <name type="scientific">Branchiibius hedensis</name>
    <dbReference type="NCBI Taxonomy" id="672460"/>
    <lineage>
        <taxon>Bacteria</taxon>
        <taxon>Bacillati</taxon>
        <taxon>Actinomycetota</taxon>
        <taxon>Actinomycetes</taxon>
        <taxon>Micrococcales</taxon>
        <taxon>Dermacoccaceae</taxon>
        <taxon>Branchiibius</taxon>
    </lineage>
</organism>
<name>A0A2Y8ZW39_9MICO</name>
<sequence length="364" mass="39705">MTTVDASGAIHGNDGRFAGHIAGEPDDGLELAQPGATGDDLPNDPDIRARDAATQRRLRQVTIDPGTGGCPPVMVGDVDIANTYIGNMPLRARAHLALYAEHIEQNPGHQVPESLRDALTASREKALAARELHEQFGGNVSVHDDHFGSDPRNTQRVTSWTNADGELGVAAREWDAASFRYEDAHGAPVEFTETQDFDVHDGMGPAVEKRFVSATRLPDGELLRPQRVEWGDGDYRLHFERQLPDGGAHTWSADPDDQSEAYHDKDGLVHRDDGPAMIDERCIEYRRHGITHRDRNQGPAVIGSDGKAHFIENGRNVDDQIFPGRARAVGLEPDPAGGWLVPGAGPRFNPADAYYEGRFDGEPA</sequence>
<dbReference type="OrthoDB" id="7063302at2"/>
<dbReference type="EMBL" id="UESZ01000001">
    <property type="protein sequence ID" value="SSA34479.1"/>
    <property type="molecule type" value="Genomic_DNA"/>
</dbReference>
<feature type="region of interest" description="Disordered" evidence="1">
    <location>
        <begin position="1"/>
        <end position="45"/>
    </location>
</feature>
<dbReference type="Proteomes" id="UP000250028">
    <property type="component" value="Unassembled WGS sequence"/>
</dbReference>
<evidence type="ECO:0000313" key="3">
    <source>
        <dbReference type="Proteomes" id="UP000250028"/>
    </source>
</evidence>
<evidence type="ECO:0000256" key="1">
    <source>
        <dbReference type="SAM" id="MobiDB-lite"/>
    </source>
</evidence>
<accession>A0A2Y8ZW39</accession>